<evidence type="ECO:0000313" key="2">
    <source>
        <dbReference type="Proteomes" id="UP001153269"/>
    </source>
</evidence>
<dbReference type="Proteomes" id="UP001153269">
    <property type="component" value="Unassembled WGS sequence"/>
</dbReference>
<evidence type="ECO:0000313" key="1">
    <source>
        <dbReference type="EMBL" id="CAB1431202.1"/>
    </source>
</evidence>
<accession>A0A9N7UIU6</accession>
<dbReference type="EMBL" id="CADEAL010001316">
    <property type="protein sequence ID" value="CAB1431202.1"/>
    <property type="molecule type" value="Genomic_DNA"/>
</dbReference>
<keyword evidence="2" id="KW-1185">Reference proteome</keyword>
<protein>
    <submittedName>
        <fullName evidence="1">Uncharacterized protein</fullName>
    </submittedName>
</protein>
<sequence>MVKPHSPSTLHRPISCSLTARDSCHSTTSPPFPVPAPKRWSQLHVDIKTESLLIVLQTEVTARTHRAVSDHVRRPGSRCWGSKVPCSGALSLGAVEPETNQRPSLPIVQVSATSPPPLDSILAVYASSFIISNSRNTRPGRWGSGNPACPLVPRFQVLTSSDQAAVSCGCFTRVPSW</sequence>
<dbReference type="AlphaFoldDB" id="A0A9N7UIU6"/>
<comment type="caution">
    <text evidence="1">The sequence shown here is derived from an EMBL/GenBank/DDBJ whole genome shotgun (WGS) entry which is preliminary data.</text>
</comment>
<proteinExistence type="predicted"/>
<name>A0A9N7UIU6_PLEPL</name>
<gene>
    <name evidence="1" type="ORF">PLEPLA_LOCUS19201</name>
</gene>
<reference evidence="1" key="1">
    <citation type="submission" date="2020-03" db="EMBL/GenBank/DDBJ databases">
        <authorList>
            <person name="Weist P."/>
        </authorList>
    </citation>
    <scope>NUCLEOTIDE SEQUENCE</scope>
</reference>
<organism evidence="1 2">
    <name type="scientific">Pleuronectes platessa</name>
    <name type="common">European plaice</name>
    <dbReference type="NCBI Taxonomy" id="8262"/>
    <lineage>
        <taxon>Eukaryota</taxon>
        <taxon>Metazoa</taxon>
        <taxon>Chordata</taxon>
        <taxon>Craniata</taxon>
        <taxon>Vertebrata</taxon>
        <taxon>Euteleostomi</taxon>
        <taxon>Actinopterygii</taxon>
        <taxon>Neopterygii</taxon>
        <taxon>Teleostei</taxon>
        <taxon>Neoteleostei</taxon>
        <taxon>Acanthomorphata</taxon>
        <taxon>Carangaria</taxon>
        <taxon>Pleuronectiformes</taxon>
        <taxon>Pleuronectoidei</taxon>
        <taxon>Pleuronectidae</taxon>
        <taxon>Pleuronectes</taxon>
    </lineage>
</organism>